<dbReference type="SUPFAM" id="SSF51556">
    <property type="entry name" value="Metallo-dependent hydrolases"/>
    <property type="match status" value="1"/>
</dbReference>
<dbReference type="InterPro" id="IPR032466">
    <property type="entry name" value="Metal_Hydrolase"/>
</dbReference>
<name>A0A1W1XBU2_9CLOT</name>
<evidence type="ECO:0000256" key="5">
    <source>
        <dbReference type="ARBA" id="ARBA00023080"/>
    </source>
</evidence>
<dbReference type="CDD" id="cd01320">
    <property type="entry name" value="ADA"/>
    <property type="match status" value="1"/>
</dbReference>
<gene>
    <name evidence="9" type="primary">add</name>
    <name evidence="11" type="ORF">SAMN02745134_01258</name>
</gene>
<dbReference type="PANTHER" id="PTHR11409:SF43">
    <property type="entry name" value="ADENOSINE DEAMINASE"/>
    <property type="match status" value="1"/>
</dbReference>
<feature type="binding site" evidence="9">
    <location>
        <position position="202"/>
    </location>
    <ligand>
        <name>Zn(2+)</name>
        <dbReference type="ChEBI" id="CHEBI:29105"/>
        <note>catalytic</note>
    </ligand>
</feature>
<dbReference type="GO" id="GO:0009168">
    <property type="term" value="P:purine ribonucleoside monophosphate biosynthetic process"/>
    <property type="evidence" value="ECO:0007669"/>
    <property type="project" value="UniProtKB-UniRule"/>
</dbReference>
<dbReference type="Proteomes" id="UP000192468">
    <property type="component" value="Unassembled WGS sequence"/>
</dbReference>
<feature type="binding site" evidence="9">
    <location>
        <position position="175"/>
    </location>
    <ligand>
        <name>substrate</name>
    </ligand>
</feature>
<dbReference type="GO" id="GO:0008270">
    <property type="term" value="F:zinc ion binding"/>
    <property type="evidence" value="ECO:0007669"/>
    <property type="project" value="UniProtKB-UniRule"/>
</dbReference>
<keyword evidence="2 9" id="KW-0479">Metal-binding</keyword>
<feature type="binding site" evidence="9">
    <location>
        <position position="19"/>
    </location>
    <ligand>
        <name>substrate</name>
    </ligand>
</feature>
<evidence type="ECO:0000256" key="9">
    <source>
        <dbReference type="HAMAP-Rule" id="MF_00540"/>
    </source>
</evidence>
<dbReference type="GO" id="GO:0004000">
    <property type="term" value="F:adenosine deaminase activity"/>
    <property type="evidence" value="ECO:0007669"/>
    <property type="project" value="UniProtKB-UniRule"/>
</dbReference>
<dbReference type="PANTHER" id="PTHR11409">
    <property type="entry name" value="ADENOSINE DEAMINASE"/>
    <property type="match status" value="1"/>
</dbReference>
<feature type="active site" description="Proton donor" evidence="9">
    <location>
        <position position="205"/>
    </location>
</feature>
<dbReference type="EC" id="3.5.4.4" evidence="1 9"/>
<dbReference type="InterPro" id="IPR028893">
    <property type="entry name" value="A_deaminase"/>
</dbReference>
<dbReference type="RefSeq" id="WP_084114756.1">
    <property type="nucleotide sequence ID" value="NZ_FWXH01000003.1"/>
</dbReference>
<keyword evidence="3 9" id="KW-0378">Hydrolase</keyword>
<dbReference type="GO" id="GO:0009117">
    <property type="term" value="P:nucleotide metabolic process"/>
    <property type="evidence" value="ECO:0007669"/>
    <property type="project" value="UniProtKB-KW"/>
</dbReference>
<comment type="catalytic activity">
    <reaction evidence="7">
        <text>adenosine + H2O + H(+) = inosine + NH4(+)</text>
        <dbReference type="Rhea" id="RHEA:24408"/>
        <dbReference type="ChEBI" id="CHEBI:15377"/>
        <dbReference type="ChEBI" id="CHEBI:15378"/>
        <dbReference type="ChEBI" id="CHEBI:16335"/>
        <dbReference type="ChEBI" id="CHEBI:17596"/>
        <dbReference type="ChEBI" id="CHEBI:28938"/>
        <dbReference type="EC" id="3.5.4.4"/>
    </reaction>
    <physiologicalReaction direction="left-to-right" evidence="7">
        <dbReference type="Rhea" id="RHEA:24409"/>
    </physiologicalReaction>
</comment>
<protein>
    <recommendedName>
        <fullName evidence="1 9">Adenosine deaminase</fullName>
        <ecNumber evidence="1 9">3.5.4.4</ecNumber>
    </recommendedName>
    <alternativeName>
        <fullName evidence="6 9">Adenosine aminohydrolase</fullName>
    </alternativeName>
</protein>
<organism evidence="11 12">
    <name type="scientific">Clostridium acidisoli DSM 12555</name>
    <dbReference type="NCBI Taxonomy" id="1121291"/>
    <lineage>
        <taxon>Bacteria</taxon>
        <taxon>Bacillati</taxon>
        <taxon>Bacillota</taxon>
        <taxon>Clostridia</taxon>
        <taxon>Eubacteriales</taxon>
        <taxon>Clostridiaceae</taxon>
        <taxon>Clostridium</taxon>
    </lineage>
</organism>
<evidence type="ECO:0000256" key="3">
    <source>
        <dbReference type="ARBA" id="ARBA00022801"/>
    </source>
</evidence>
<evidence type="ECO:0000256" key="1">
    <source>
        <dbReference type="ARBA" id="ARBA00012784"/>
    </source>
</evidence>
<dbReference type="InterPro" id="IPR001365">
    <property type="entry name" value="A_deaminase_dom"/>
</dbReference>
<comment type="similarity">
    <text evidence="9">Belongs to the metallo-dependent hydrolases superfamily. Adenosine and AMP deaminases family. Adenosine deaminase subfamily.</text>
</comment>
<dbReference type="STRING" id="1121291.SAMN02745134_01258"/>
<evidence type="ECO:0000313" key="12">
    <source>
        <dbReference type="Proteomes" id="UP000192468"/>
    </source>
</evidence>
<sequence length="344" mass="39000">MLDIEKIIKNIPKTELHCHIDGSVRPETLFELAKSNSLLVPFSSIDTSIEYFQVKENCNSLNEYLEKFNFPLRVMQSKENIYRIVMELIEDSKKDGIIYTELRFAPLQHENGNLTAEESIEATLQAMKDGKDKYGVVSKLILCSLRHNSVDDSIKVVNLAKKYISYGVVAVDLAGNESDFPPELHKKAFDLAYKSGINITIHAGETGIYQNILKSIDLLHASRIGHGIYAYRDSKTLEYLIESQVTLEMCPTSNLHTKAINNYVEHPIKTYLKQGINVTLNTDNRTVSNITLIDEYINLISKLNFSLDEVLKLIRNGITSAFVTNECKNLMLNKFNESVKSLNK</sequence>
<evidence type="ECO:0000259" key="10">
    <source>
        <dbReference type="Pfam" id="PF00962"/>
    </source>
</evidence>
<comment type="cofactor">
    <cofactor evidence="9">
        <name>Zn(2+)</name>
        <dbReference type="ChEBI" id="CHEBI:29105"/>
    </cofactor>
    <text evidence="9">Binds 1 zinc ion per subunit.</text>
</comment>
<comment type="function">
    <text evidence="9">Catalyzes the hydrolytic deamination of adenosine and 2-deoxyadenosine.</text>
</comment>
<accession>A0A1W1XBU2</accession>
<proteinExistence type="inferred from homology"/>
<dbReference type="OrthoDB" id="9779574at2"/>
<dbReference type="EMBL" id="FWXH01000003">
    <property type="protein sequence ID" value="SMC21352.1"/>
    <property type="molecule type" value="Genomic_DNA"/>
</dbReference>
<feature type="domain" description="Adenosine deaminase" evidence="10">
    <location>
        <begin position="12"/>
        <end position="335"/>
    </location>
</feature>
<dbReference type="Gene3D" id="3.20.20.140">
    <property type="entry name" value="Metal-dependent hydrolases"/>
    <property type="match status" value="1"/>
</dbReference>
<dbReference type="GO" id="GO:0043103">
    <property type="term" value="P:hypoxanthine salvage"/>
    <property type="evidence" value="ECO:0007669"/>
    <property type="project" value="TreeGrafter"/>
</dbReference>
<evidence type="ECO:0000256" key="6">
    <source>
        <dbReference type="ARBA" id="ARBA00031852"/>
    </source>
</evidence>
<keyword evidence="4 9" id="KW-0862">Zinc</keyword>
<dbReference type="Pfam" id="PF00962">
    <property type="entry name" value="A_deaminase"/>
    <property type="match status" value="1"/>
</dbReference>
<reference evidence="11 12" key="1">
    <citation type="submission" date="2017-04" db="EMBL/GenBank/DDBJ databases">
        <authorList>
            <person name="Afonso C.L."/>
            <person name="Miller P.J."/>
            <person name="Scott M.A."/>
            <person name="Spackman E."/>
            <person name="Goraichik I."/>
            <person name="Dimitrov K.M."/>
            <person name="Suarez D.L."/>
            <person name="Swayne D.E."/>
        </authorList>
    </citation>
    <scope>NUCLEOTIDE SEQUENCE [LARGE SCALE GENOMIC DNA]</scope>
    <source>
        <strain evidence="11 12">DSM 12555</strain>
    </source>
</reference>
<keyword evidence="5 9" id="KW-0546">Nucleotide metabolism</keyword>
<keyword evidence="12" id="KW-1185">Reference proteome</keyword>
<feature type="binding site" evidence="9">
    <location>
        <position position="19"/>
    </location>
    <ligand>
        <name>Zn(2+)</name>
        <dbReference type="ChEBI" id="CHEBI:29105"/>
        <note>catalytic</note>
    </ligand>
</feature>
<evidence type="ECO:0000256" key="4">
    <source>
        <dbReference type="ARBA" id="ARBA00022833"/>
    </source>
</evidence>
<feature type="binding site" evidence="9">
    <location>
        <position position="17"/>
    </location>
    <ligand>
        <name>Zn(2+)</name>
        <dbReference type="ChEBI" id="CHEBI:29105"/>
        <note>catalytic</note>
    </ligand>
</feature>
<dbReference type="GO" id="GO:0046103">
    <property type="term" value="P:inosine biosynthetic process"/>
    <property type="evidence" value="ECO:0007669"/>
    <property type="project" value="TreeGrafter"/>
</dbReference>
<dbReference type="InterPro" id="IPR006330">
    <property type="entry name" value="Ado/ade_deaminase"/>
</dbReference>
<dbReference type="GO" id="GO:0046936">
    <property type="term" value="F:2'-deoxyadenosine deaminase activity"/>
    <property type="evidence" value="ECO:0007669"/>
    <property type="project" value="RHEA"/>
</dbReference>
<evidence type="ECO:0000256" key="8">
    <source>
        <dbReference type="ARBA" id="ARBA00049213"/>
    </source>
</evidence>
<evidence type="ECO:0000256" key="7">
    <source>
        <dbReference type="ARBA" id="ARBA00047989"/>
    </source>
</evidence>
<dbReference type="GO" id="GO:0006154">
    <property type="term" value="P:adenosine catabolic process"/>
    <property type="evidence" value="ECO:0007669"/>
    <property type="project" value="TreeGrafter"/>
</dbReference>
<dbReference type="GO" id="GO:0005829">
    <property type="term" value="C:cytosol"/>
    <property type="evidence" value="ECO:0007669"/>
    <property type="project" value="TreeGrafter"/>
</dbReference>
<evidence type="ECO:0000313" key="11">
    <source>
        <dbReference type="EMBL" id="SMC21352.1"/>
    </source>
</evidence>
<dbReference type="NCBIfam" id="TIGR01430">
    <property type="entry name" value="aden_deam"/>
    <property type="match status" value="1"/>
</dbReference>
<dbReference type="HAMAP" id="MF_00540">
    <property type="entry name" value="A_deaminase"/>
    <property type="match status" value="1"/>
</dbReference>
<comment type="caution">
    <text evidence="9">Lacks conserved residue(s) required for the propagation of feature annotation.</text>
</comment>
<feature type="binding site" evidence="9">
    <location>
        <position position="21"/>
    </location>
    <ligand>
        <name>substrate</name>
    </ligand>
</feature>
<feature type="binding site" evidence="9">
    <location>
        <position position="283"/>
    </location>
    <ligand>
        <name>Zn(2+)</name>
        <dbReference type="ChEBI" id="CHEBI:29105"/>
        <note>catalytic</note>
    </ligand>
</feature>
<comment type="catalytic activity">
    <reaction evidence="8">
        <text>2'-deoxyadenosine + H2O + H(+) = 2'-deoxyinosine + NH4(+)</text>
        <dbReference type="Rhea" id="RHEA:28190"/>
        <dbReference type="ChEBI" id="CHEBI:15377"/>
        <dbReference type="ChEBI" id="CHEBI:15378"/>
        <dbReference type="ChEBI" id="CHEBI:17256"/>
        <dbReference type="ChEBI" id="CHEBI:28938"/>
        <dbReference type="ChEBI" id="CHEBI:28997"/>
        <dbReference type="EC" id="3.5.4.4"/>
    </reaction>
    <physiologicalReaction direction="left-to-right" evidence="8">
        <dbReference type="Rhea" id="RHEA:28191"/>
    </physiologicalReaction>
</comment>
<dbReference type="AlphaFoldDB" id="A0A1W1XBU2"/>
<evidence type="ECO:0000256" key="2">
    <source>
        <dbReference type="ARBA" id="ARBA00022723"/>
    </source>
</evidence>
<feature type="site" description="Important for catalytic activity" evidence="9">
    <location>
        <position position="226"/>
    </location>
</feature>